<evidence type="ECO:0000259" key="2">
    <source>
        <dbReference type="Pfam" id="PF11716"/>
    </source>
</evidence>
<proteinExistence type="predicted"/>
<keyword evidence="3" id="KW-0413">Isomerase</keyword>
<reference evidence="3" key="1">
    <citation type="submission" date="2023-07" db="EMBL/GenBank/DDBJ databases">
        <title>Sequencing the genomes of 1000 actinobacteria strains.</title>
        <authorList>
            <person name="Klenk H.-P."/>
        </authorList>
    </citation>
    <scope>NUCLEOTIDE SEQUENCE</scope>
    <source>
        <strain evidence="3">DSM 45977</strain>
    </source>
</reference>
<dbReference type="RefSeq" id="WP_310268939.1">
    <property type="nucleotide sequence ID" value="NZ_JAVDXW010000001.1"/>
</dbReference>
<dbReference type="EMBL" id="JAVDXW010000001">
    <property type="protein sequence ID" value="MDR7300337.1"/>
    <property type="molecule type" value="Genomic_DNA"/>
</dbReference>
<name>A0AAE3ZBS6_9ACTN</name>
<organism evidence="3 4">
    <name type="scientific">Haloactinomyces albus</name>
    <dbReference type="NCBI Taxonomy" id="1352928"/>
    <lineage>
        <taxon>Bacteria</taxon>
        <taxon>Bacillati</taxon>
        <taxon>Actinomycetota</taxon>
        <taxon>Actinomycetes</taxon>
        <taxon>Actinopolysporales</taxon>
        <taxon>Actinopolysporaceae</taxon>
        <taxon>Haloactinomyces</taxon>
    </lineage>
</organism>
<gene>
    <name evidence="3" type="ORF">JOF55_000518</name>
</gene>
<dbReference type="GO" id="GO:0046872">
    <property type="term" value="F:metal ion binding"/>
    <property type="evidence" value="ECO:0007669"/>
    <property type="project" value="InterPro"/>
</dbReference>
<dbReference type="Gene3D" id="3.30.1050.20">
    <property type="match status" value="1"/>
</dbReference>
<feature type="domain" description="Mycothiol-dependent maleylpyruvate isomerase metal-binding" evidence="2">
    <location>
        <begin position="33"/>
        <end position="167"/>
    </location>
</feature>
<dbReference type="InterPro" id="IPR036527">
    <property type="entry name" value="SCP2_sterol-bd_dom_sf"/>
</dbReference>
<evidence type="ECO:0000256" key="1">
    <source>
        <dbReference type="SAM" id="MobiDB-lite"/>
    </source>
</evidence>
<feature type="compositionally biased region" description="Basic and acidic residues" evidence="1">
    <location>
        <begin position="1"/>
        <end position="12"/>
    </location>
</feature>
<protein>
    <submittedName>
        <fullName evidence="3">Maleylpyruvate isomerase</fullName>
        <ecNumber evidence="3">5.2.1.4</ecNumber>
    </submittedName>
</protein>
<dbReference type="InterPro" id="IPR034660">
    <property type="entry name" value="DinB/YfiT-like"/>
</dbReference>
<evidence type="ECO:0000313" key="4">
    <source>
        <dbReference type="Proteomes" id="UP001180845"/>
    </source>
</evidence>
<dbReference type="Proteomes" id="UP001180845">
    <property type="component" value="Unassembled WGS sequence"/>
</dbReference>
<dbReference type="NCBIfam" id="TIGR03083">
    <property type="entry name" value="maleylpyruvate isomerase family mycothiol-dependent enzyme"/>
    <property type="match status" value="1"/>
</dbReference>
<dbReference type="SUPFAM" id="SSF55718">
    <property type="entry name" value="SCP-like"/>
    <property type="match status" value="1"/>
</dbReference>
<dbReference type="AlphaFoldDB" id="A0AAE3ZBS6"/>
<sequence>MTDFELARRYRSDSMSTPTGSPRTAALLASIEHATGHVLDAVHTMDEVSVHRPSLLPNWTRAHVISHLARSADGCVNLLTWARTGVEHPMYASREDRDADIREGSVRSHRILVEDLRASSARLVEAARALPPHAWSAEVVGAPGKPIPAYEVLRSRLLELWIHLVDLDHGFGLDDIPADDAEQLLADTVRQLAGRPDVPALTVVAEFADGTVRSWDLGVPLQRPQQGKRIHGRPGALLGWLLGRAGSGDLRGDVPDLPPWL</sequence>
<dbReference type="Pfam" id="PF11716">
    <property type="entry name" value="MDMPI_N"/>
    <property type="match status" value="1"/>
</dbReference>
<dbReference type="EC" id="5.2.1.4" evidence="3"/>
<dbReference type="SUPFAM" id="SSF109854">
    <property type="entry name" value="DinB/YfiT-like putative metalloenzymes"/>
    <property type="match status" value="1"/>
</dbReference>
<dbReference type="GO" id="GO:0050077">
    <property type="term" value="F:maleylpyruvate isomerase activity"/>
    <property type="evidence" value="ECO:0007669"/>
    <property type="project" value="UniProtKB-EC"/>
</dbReference>
<accession>A0AAE3ZBS6</accession>
<evidence type="ECO:0000313" key="3">
    <source>
        <dbReference type="EMBL" id="MDR7300337.1"/>
    </source>
</evidence>
<dbReference type="InterPro" id="IPR024344">
    <property type="entry name" value="MDMPI_metal-binding"/>
</dbReference>
<dbReference type="InterPro" id="IPR017517">
    <property type="entry name" value="Maleyloyr_isom"/>
</dbReference>
<comment type="caution">
    <text evidence="3">The sequence shown here is derived from an EMBL/GenBank/DDBJ whole genome shotgun (WGS) entry which is preliminary data.</text>
</comment>
<keyword evidence="4" id="KW-1185">Reference proteome</keyword>
<feature type="region of interest" description="Disordered" evidence="1">
    <location>
        <begin position="1"/>
        <end position="22"/>
    </location>
</feature>
<feature type="compositionally biased region" description="Polar residues" evidence="1">
    <location>
        <begin position="13"/>
        <end position="22"/>
    </location>
</feature>
<dbReference type="Gene3D" id="1.20.120.450">
    <property type="entry name" value="dinb family like domain"/>
    <property type="match status" value="1"/>
</dbReference>